<dbReference type="NCBIfam" id="TIGR04183">
    <property type="entry name" value="Por_Secre_tail"/>
    <property type="match status" value="1"/>
</dbReference>
<dbReference type="InterPro" id="IPR026444">
    <property type="entry name" value="Secre_tail"/>
</dbReference>
<keyword evidence="5" id="KW-1185">Reference proteome</keyword>
<keyword evidence="1 2" id="KW-0732">Signal</keyword>
<accession>A0A2I0R1S7</accession>
<reference evidence="4 5" key="1">
    <citation type="submission" date="2017-12" db="EMBL/GenBank/DDBJ databases">
        <title>The draft genome sequence of Brumimicrobium saltpan LHR20.</title>
        <authorList>
            <person name="Do Z.-J."/>
            <person name="Luo H.-R."/>
        </authorList>
    </citation>
    <scope>NUCLEOTIDE SEQUENCE [LARGE SCALE GENOMIC DNA]</scope>
    <source>
        <strain evidence="4 5">LHR20</strain>
    </source>
</reference>
<organism evidence="4 5">
    <name type="scientific">Brumimicrobium salinarum</name>
    <dbReference type="NCBI Taxonomy" id="2058658"/>
    <lineage>
        <taxon>Bacteria</taxon>
        <taxon>Pseudomonadati</taxon>
        <taxon>Bacteroidota</taxon>
        <taxon>Flavobacteriia</taxon>
        <taxon>Flavobacteriales</taxon>
        <taxon>Crocinitomicaceae</taxon>
        <taxon>Brumimicrobium</taxon>
    </lineage>
</organism>
<evidence type="ECO:0000256" key="2">
    <source>
        <dbReference type="SAM" id="SignalP"/>
    </source>
</evidence>
<dbReference type="InterPro" id="IPR036514">
    <property type="entry name" value="SGNH_hydro_sf"/>
</dbReference>
<dbReference type="EMBL" id="PJNI01000009">
    <property type="protein sequence ID" value="PKR80533.1"/>
    <property type="molecule type" value="Genomic_DNA"/>
</dbReference>
<dbReference type="GO" id="GO:0016788">
    <property type="term" value="F:hydrolase activity, acting on ester bonds"/>
    <property type="evidence" value="ECO:0007669"/>
    <property type="project" value="UniProtKB-ARBA"/>
</dbReference>
<dbReference type="RefSeq" id="WP_101334703.1">
    <property type="nucleotide sequence ID" value="NZ_PJNI01000009.1"/>
</dbReference>
<feature type="domain" description="Secretion system C-terminal sorting" evidence="3">
    <location>
        <begin position="478"/>
        <end position="543"/>
    </location>
</feature>
<gene>
    <name evidence="4" type="ORF">CW751_09160</name>
</gene>
<evidence type="ECO:0000313" key="5">
    <source>
        <dbReference type="Proteomes" id="UP000236654"/>
    </source>
</evidence>
<evidence type="ECO:0000256" key="1">
    <source>
        <dbReference type="ARBA" id="ARBA00022729"/>
    </source>
</evidence>
<dbReference type="Pfam" id="PF18962">
    <property type="entry name" value="Por_Secre_tail"/>
    <property type="match status" value="1"/>
</dbReference>
<name>A0A2I0R1S7_9FLAO</name>
<proteinExistence type="predicted"/>
<protein>
    <recommendedName>
        <fullName evidence="3">Secretion system C-terminal sorting domain-containing protein</fullName>
    </recommendedName>
</protein>
<evidence type="ECO:0000259" key="3">
    <source>
        <dbReference type="Pfam" id="PF18962"/>
    </source>
</evidence>
<dbReference type="Gene3D" id="3.40.50.1110">
    <property type="entry name" value="SGNH hydrolase"/>
    <property type="match status" value="1"/>
</dbReference>
<evidence type="ECO:0000313" key="4">
    <source>
        <dbReference type="EMBL" id="PKR80533.1"/>
    </source>
</evidence>
<dbReference type="AlphaFoldDB" id="A0A2I0R1S7"/>
<dbReference type="SUPFAM" id="SSF52266">
    <property type="entry name" value="SGNH hydrolase"/>
    <property type="match status" value="1"/>
</dbReference>
<comment type="caution">
    <text evidence="4">The sequence shown here is derived from an EMBL/GenBank/DDBJ whole genome shotgun (WGS) entry which is preliminary data.</text>
</comment>
<dbReference type="Proteomes" id="UP000236654">
    <property type="component" value="Unassembled WGS sequence"/>
</dbReference>
<sequence>MMTRFLLFSLFLFLGTQFVSAQCAEDEETKVLLIGDSWAFFMGFDNTIDDVFEDWGHSNYKFYTNTTLAENGAETEDFLESTRQGEIANQLISQPSIEYVHLSIGGNDVLGSWKSQSFTTAQTDSLRLQVRDSVIAVIDFLKSVRPNIKIVWSGYAYSNFEEVITGAVIPSAHPFNSNWQNMESPSNSAINEQLNLFSETIEDYYMNDPRVFFVKSTAITQHTYGQIDPLGVAPFGVYPARTVPLPYGNVDYPSPRPSMRNYGVFKDCFHLSQQGYEDLIGYTTQKYYHKALMDDKYFIAENALTNGSVASNGIANSQILLGVDNGVEHQAMLTFETLYELDSVAEKASLFLHRKTSTGANPVTSDIVIEINNLAFGTSTAVEAADFNANGMESGVPCVFGTNTDGNWVRFDLPEELLSYMTINNVTQFKIKSPNATNGVVEFSGVGDPDFAPILNVTYGDEQLVSLPTEELKDDIIVYPNPANDHIHISSKNSEVERVIIYSIEGRVMRTSKASELAIDELPSGAYFVHVHTSKGVSVQKLIKK</sequence>
<dbReference type="OrthoDB" id="8901262at2"/>
<feature type="chain" id="PRO_5014116739" description="Secretion system C-terminal sorting domain-containing protein" evidence="2">
    <location>
        <begin position="22"/>
        <end position="545"/>
    </location>
</feature>
<feature type="signal peptide" evidence="2">
    <location>
        <begin position="1"/>
        <end position="21"/>
    </location>
</feature>